<dbReference type="AlphaFoldDB" id="K2S638"/>
<evidence type="ECO:0000313" key="2">
    <source>
        <dbReference type="EMBL" id="EKG17989.1"/>
    </source>
</evidence>
<gene>
    <name evidence="2" type="ORF">MPH_04678</name>
</gene>
<accession>K2S638</accession>
<organism evidence="2 3">
    <name type="scientific">Macrophomina phaseolina (strain MS6)</name>
    <name type="common">Charcoal rot fungus</name>
    <dbReference type="NCBI Taxonomy" id="1126212"/>
    <lineage>
        <taxon>Eukaryota</taxon>
        <taxon>Fungi</taxon>
        <taxon>Dikarya</taxon>
        <taxon>Ascomycota</taxon>
        <taxon>Pezizomycotina</taxon>
        <taxon>Dothideomycetes</taxon>
        <taxon>Dothideomycetes incertae sedis</taxon>
        <taxon>Botryosphaeriales</taxon>
        <taxon>Botryosphaeriaceae</taxon>
        <taxon>Macrophomina</taxon>
    </lineage>
</organism>
<feature type="region of interest" description="Disordered" evidence="1">
    <location>
        <begin position="95"/>
        <end position="148"/>
    </location>
</feature>
<dbReference type="InParanoid" id="K2S638"/>
<evidence type="ECO:0000313" key="3">
    <source>
        <dbReference type="Proteomes" id="UP000007129"/>
    </source>
</evidence>
<reference evidence="2 3" key="1">
    <citation type="journal article" date="2012" name="BMC Genomics">
        <title>Tools to kill: Genome of one of the most destructive plant pathogenic fungi Macrophomina phaseolina.</title>
        <authorList>
            <person name="Islam M.S."/>
            <person name="Haque M.S."/>
            <person name="Islam M.M."/>
            <person name="Emdad E.M."/>
            <person name="Halim A."/>
            <person name="Hossen Q.M.M."/>
            <person name="Hossain M.Z."/>
            <person name="Ahmed B."/>
            <person name="Rahim S."/>
            <person name="Rahman M.S."/>
            <person name="Alam M.M."/>
            <person name="Hou S."/>
            <person name="Wan X."/>
            <person name="Saito J.A."/>
            <person name="Alam M."/>
        </authorList>
    </citation>
    <scope>NUCLEOTIDE SEQUENCE [LARGE SCALE GENOMIC DNA]</scope>
    <source>
        <strain evidence="2 3">MS6</strain>
    </source>
</reference>
<proteinExistence type="predicted"/>
<sequence length="148" mass="16271">MPVYIPPLSMVSLETPQKKTTPVRGWPDERRLSKSLYSNFFWENFRNFLTIFSIFVVLAGLLRHYDSAGLDAIPSGFLREVANLIRICRLSFRPRTGANSQGPSIFPSHSPSSSPKTSAPSPSGTLKKGKKSASWTTSGAARPSLARS</sequence>
<comment type="caution">
    <text evidence="2">The sequence shown here is derived from an EMBL/GenBank/DDBJ whole genome shotgun (WGS) entry which is preliminary data.</text>
</comment>
<dbReference type="HOGENOM" id="CLU_1759156_0_0_1"/>
<dbReference type="VEuPathDB" id="FungiDB:MPH_04678"/>
<evidence type="ECO:0000256" key="1">
    <source>
        <dbReference type="SAM" id="MobiDB-lite"/>
    </source>
</evidence>
<feature type="compositionally biased region" description="Low complexity" evidence="1">
    <location>
        <begin position="103"/>
        <end position="123"/>
    </location>
</feature>
<name>K2S638_MACPH</name>
<protein>
    <submittedName>
        <fullName evidence="2">Uncharacterized protein</fullName>
    </submittedName>
</protein>
<dbReference type="EMBL" id="AHHD01000218">
    <property type="protein sequence ID" value="EKG17989.1"/>
    <property type="molecule type" value="Genomic_DNA"/>
</dbReference>
<dbReference type="Proteomes" id="UP000007129">
    <property type="component" value="Unassembled WGS sequence"/>
</dbReference>